<keyword evidence="2" id="KW-0472">Membrane</keyword>
<feature type="compositionally biased region" description="Polar residues" evidence="1">
    <location>
        <begin position="193"/>
        <end position="206"/>
    </location>
</feature>
<feature type="transmembrane region" description="Helical" evidence="2">
    <location>
        <begin position="123"/>
        <end position="146"/>
    </location>
</feature>
<feature type="transmembrane region" description="Helical" evidence="2">
    <location>
        <begin position="49"/>
        <end position="70"/>
    </location>
</feature>
<feature type="region of interest" description="Disordered" evidence="1">
    <location>
        <begin position="184"/>
        <end position="206"/>
    </location>
</feature>
<keyword evidence="3" id="KW-0732">Signal</keyword>
<sequence>MFAFICMAIVLLAFTPSPTTVITSTLSILSINLGIFGSLSYWHIDLDPISMATTLMAIGFSVDFIAHITFHYYKGAIADKRDRLHHALVSIAWPMTQAGLSTVLSLSVLAIINAYMVKVFVKVVVMVVSLGLLHGLVILPIIFGALPLSKPHVKKESTSMSSTNSSVSSVATADKTHSILVGATSFPAKSPDMNGSSGPRYQNSRG</sequence>
<name>A0ABD6F249_9BILA</name>
<evidence type="ECO:0000256" key="2">
    <source>
        <dbReference type="SAM" id="Phobius"/>
    </source>
</evidence>
<feature type="signal peptide" evidence="3">
    <location>
        <begin position="1"/>
        <end position="21"/>
    </location>
</feature>
<feature type="chain" id="PRO_5044840359" description="Patched protein" evidence="3">
    <location>
        <begin position="22"/>
        <end position="206"/>
    </location>
</feature>
<protein>
    <recommendedName>
        <fullName evidence="6">Patched protein</fullName>
    </recommendedName>
</protein>
<comment type="caution">
    <text evidence="4">The sequence shown here is derived from an EMBL/GenBank/DDBJ whole genome shotgun (WGS) entry which is preliminary data.</text>
</comment>
<evidence type="ECO:0000313" key="4">
    <source>
        <dbReference type="EMBL" id="MFH4983938.1"/>
    </source>
</evidence>
<dbReference type="EMBL" id="JBGFUD010014493">
    <property type="protein sequence ID" value="MFH4983938.1"/>
    <property type="molecule type" value="Genomic_DNA"/>
</dbReference>
<proteinExistence type="predicted"/>
<organism evidence="4 5">
    <name type="scientific">Gnathostoma spinigerum</name>
    <dbReference type="NCBI Taxonomy" id="75299"/>
    <lineage>
        <taxon>Eukaryota</taxon>
        <taxon>Metazoa</taxon>
        <taxon>Ecdysozoa</taxon>
        <taxon>Nematoda</taxon>
        <taxon>Chromadorea</taxon>
        <taxon>Rhabditida</taxon>
        <taxon>Spirurina</taxon>
        <taxon>Gnathostomatomorpha</taxon>
        <taxon>Gnathostomatoidea</taxon>
        <taxon>Gnathostomatidae</taxon>
        <taxon>Gnathostoma</taxon>
    </lineage>
</organism>
<evidence type="ECO:0000256" key="3">
    <source>
        <dbReference type="SAM" id="SignalP"/>
    </source>
</evidence>
<gene>
    <name evidence="4" type="ORF">AB6A40_010647</name>
</gene>
<evidence type="ECO:0000313" key="5">
    <source>
        <dbReference type="Proteomes" id="UP001608902"/>
    </source>
</evidence>
<evidence type="ECO:0008006" key="6">
    <source>
        <dbReference type="Google" id="ProtNLM"/>
    </source>
</evidence>
<dbReference type="Gene3D" id="1.20.1640.10">
    <property type="entry name" value="Multidrug efflux transporter AcrB transmembrane domain"/>
    <property type="match status" value="1"/>
</dbReference>
<accession>A0ABD6F249</accession>
<evidence type="ECO:0000256" key="1">
    <source>
        <dbReference type="SAM" id="MobiDB-lite"/>
    </source>
</evidence>
<dbReference type="PANTHER" id="PTHR10796">
    <property type="entry name" value="PATCHED-RELATED"/>
    <property type="match status" value="1"/>
</dbReference>
<feature type="transmembrane region" description="Helical" evidence="2">
    <location>
        <begin position="91"/>
        <end position="117"/>
    </location>
</feature>
<reference evidence="4 5" key="1">
    <citation type="submission" date="2024-08" db="EMBL/GenBank/DDBJ databases">
        <title>Gnathostoma spinigerum genome.</title>
        <authorList>
            <person name="Gonzalez-Bertolin B."/>
            <person name="Monzon S."/>
            <person name="Zaballos A."/>
            <person name="Jimenez P."/>
            <person name="Dekumyoy P."/>
            <person name="Varona S."/>
            <person name="Cuesta I."/>
            <person name="Sumanam S."/>
            <person name="Adisakwattana P."/>
            <person name="Gasser R.B."/>
            <person name="Hernandez-Gonzalez A."/>
            <person name="Young N.D."/>
            <person name="Perteguer M.J."/>
        </authorList>
    </citation>
    <scope>NUCLEOTIDE SEQUENCE [LARGE SCALE GENOMIC DNA]</scope>
    <source>
        <strain evidence="4">AL3</strain>
        <tissue evidence="4">Liver</tissue>
    </source>
</reference>
<dbReference type="InterPro" id="IPR051697">
    <property type="entry name" value="Patched_domain-protein"/>
</dbReference>
<dbReference type="AlphaFoldDB" id="A0ABD6F249"/>
<keyword evidence="5" id="KW-1185">Reference proteome</keyword>
<keyword evidence="2" id="KW-0812">Transmembrane</keyword>
<dbReference type="SUPFAM" id="SSF82866">
    <property type="entry name" value="Multidrug efflux transporter AcrB transmembrane domain"/>
    <property type="match status" value="1"/>
</dbReference>
<dbReference type="PANTHER" id="PTHR10796:SF112">
    <property type="entry name" value="PATCHED-RELATED PROTEIN 18"/>
    <property type="match status" value="1"/>
</dbReference>
<keyword evidence="2" id="KW-1133">Transmembrane helix</keyword>
<dbReference type="Proteomes" id="UP001608902">
    <property type="component" value="Unassembled WGS sequence"/>
</dbReference>